<dbReference type="Pfam" id="PF19484">
    <property type="entry name" value="DUF6020"/>
    <property type="match status" value="1"/>
</dbReference>
<proteinExistence type="predicted"/>
<feature type="transmembrane region" description="Helical" evidence="1">
    <location>
        <begin position="501"/>
        <end position="522"/>
    </location>
</feature>
<dbReference type="EMBL" id="QRAJ01000005">
    <property type="protein sequence ID" value="ROT86736.1"/>
    <property type="molecule type" value="Genomic_DNA"/>
</dbReference>
<dbReference type="Proteomes" id="UP000285266">
    <property type="component" value="Unassembled WGS sequence"/>
</dbReference>
<sequence>MEISLEGSRFSQRRLEGIIFPFILGALVAVGTYGASMATIPFRSITFYSQIMLYAFVFYWLFQFGLFIVRKNAVEEAGTCISGHVKGSNLFHKVCSFEYVEGVLPSIRDGLRLFVCWSPYLVLLYPGILYWDTGDQLGQFFGISVFGQKPGMIWDHHPFVDTFIYGSVVSTGKSLFGSYQSGIFLYSLLQFIVIDLVLAMWLGYLSQRGATKKWLKYVTLFIAFFPVFPVMSLAMSKDITHAAIFLLWTLLFSTLVFKRMEPLRHMGFDAVFLCVTILAALTKKIGLYIILACLIAALFVRCRTYFRMMLASFGIIAVLVSNVVIPMYFFPVLHVIPGGPQAALAVPIQMTARVSAYHHDDVTDSEKLAIDEFLLNSWDELGTKYIPYISDSVTAFNVRDPRKQSDFMRAWLSIGLRHPLTYLQSFVAQESGWISFVGSPQLGVPSPPYSTVPLQMQLATTSSVNPDTFGRLLPNQEPNKQQRFLKNIIDTIMSIPGINSVFYIAFWTAVLPLFMLFLLCFYRRNISRENIIELTPYFVSWLSLFAYPVSLAINQNPTRYMFHLVILLPLMLTLVTTFFTSDRDCLERCVSGFDRRSKGSVVACEHADRDNARMVDRGKELNK</sequence>
<feature type="transmembrane region" description="Helical" evidence="1">
    <location>
        <begin position="239"/>
        <end position="256"/>
    </location>
</feature>
<dbReference type="RefSeq" id="WP_123644949.1">
    <property type="nucleotide sequence ID" value="NZ_QRAJ01000005.1"/>
</dbReference>
<organism evidence="2 3">
    <name type="scientific">Bifidobacterium mongoliense</name>
    <dbReference type="NCBI Taxonomy" id="518643"/>
    <lineage>
        <taxon>Bacteria</taxon>
        <taxon>Bacillati</taxon>
        <taxon>Actinomycetota</taxon>
        <taxon>Actinomycetes</taxon>
        <taxon>Bifidobacteriales</taxon>
        <taxon>Bifidobacteriaceae</taxon>
        <taxon>Bifidobacterium</taxon>
    </lineage>
</organism>
<feature type="transmembrane region" description="Helical" evidence="1">
    <location>
        <begin position="263"/>
        <end position="279"/>
    </location>
</feature>
<feature type="transmembrane region" description="Helical" evidence="1">
    <location>
        <begin position="214"/>
        <end position="233"/>
    </location>
</feature>
<dbReference type="InterPro" id="IPR046062">
    <property type="entry name" value="DUF6020"/>
</dbReference>
<protein>
    <recommendedName>
        <fullName evidence="4">Glycosyltransferase RgtA/B/C/D-like domain-containing protein</fullName>
    </recommendedName>
</protein>
<feature type="transmembrane region" description="Helical" evidence="1">
    <location>
        <begin position="47"/>
        <end position="69"/>
    </location>
</feature>
<evidence type="ECO:0000256" key="1">
    <source>
        <dbReference type="SAM" id="Phobius"/>
    </source>
</evidence>
<evidence type="ECO:0000313" key="3">
    <source>
        <dbReference type="Proteomes" id="UP000285266"/>
    </source>
</evidence>
<feature type="transmembrane region" description="Helical" evidence="1">
    <location>
        <begin position="309"/>
        <end position="330"/>
    </location>
</feature>
<keyword evidence="1" id="KW-1133">Transmembrane helix</keyword>
<accession>A0A423UDD7</accession>
<feature type="transmembrane region" description="Helical" evidence="1">
    <location>
        <begin position="18"/>
        <end position="35"/>
    </location>
</feature>
<name>A0A423UDD7_9BIFI</name>
<feature type="transmembrane region" description="Helical" evidence="1">
    <location>
        <begin position="534"/>
        <end position="554"/>
    </location>
</feature>
<feature type="transmembrane region" description="Helical" evidence="1">
    <location>
        <begin position="560"/>
        <end position="579"/>
    </location>
</feature>
<keyword evidence="1" id="KW-0812">Transmembrane</keyword>
<comment type="caution">
    <text evidence="2">The sequence shown here is derived from an EMBL/GenBank/DDBJ whole genome shotgun (WGS) entry which is preliminary data.</text>
</comment>
<feature type="transmembrane region" description="Helical" evidence="1">
    <location>
        <begin position="111"/>
        <end position="131"/>
    </location>
</feature>
<reference evidence="2 3" key="1">
    <citation type="submission" date="2018-07" db="EMBL/GenBank/DDBJ databases">
        <title>The role of parmesan cheese in vectoring bovine microbiota.</title>
        <authorList>
            <person name="Lugli G.A."/>
            <person name="Milani C."/>
        </authorList>
    </citation>
    <scope>NUCLEOTIDE SEQUENCE [LARGE SCALE GENOMIC DNA]</scope>
    <source>
        <strain evidence="2 3">BMONG18</strain>
    </source>
</reference>
<feature type="transmembrane region" description="Helical" evidence="1">
    <location>
        <begin position="285"/>
        <end position="302"/>
    </location>
</feature>
<feature type="transmembrane region" description="Helical" evidence="1">
    <location>
        <begin position="183"/>
        <end position="202"/>
    </location>
</feature>
<gene>
    <name evidence="2" type="ORF">BMONG18_1026</name>
</gene>
<dbReference type="AlphaFoldDB" id="A0A423UDD7"/>
<evidence type="ECO:0008006" key="4">
    <source>
        <dbReference type="Google" id="ProtNLM"/>
    </source>
</evidence>
<evidence type="ECO:0000313" key="2">
    <source>
        <dbReference type="EMBL" id="ROT86736.1"/>
    </source>
</evidence>
<keyword evidence="1" id="KW-0472">Membrane</keyword>